<keyword evidence="2" id="KW-1185">Reference proteome</keyword>
<comment type="caution">
    <text evidence="1">The sequence shown here is derived from an EMBL/GenBank/DDBJ whole genome shotgun (WGS) entry which is preliminary data.</text>
</comment>
<sequence length="191" mass="21170">MRERYGLQIVVHPHADTRIDREENARFLDGTHSGLVSLCLDTGRYAYCGGDSVKLIETYGERIGYLHVNYPVPRQRQGVGLAQRASLAVTLRLRSALVRRCCRGVAGAVDWAPRRHNSQARARLLADVRARKTPFGPAVAQDVTFSAVNGRACVLGRSHLVALPTAPYDRTVTGRISPRSSLFRPVRGRVR</sequence>
<name>A0A101V0J5_9ACTN</name>
<dbReference type="Gene3D" id="3.20.20.150">
    <property type="entry name" value="Divalent-metal-dependent TIM barrel enzymes"/>
    <property type="match status" value="1"/>
</dbReference>
<dbReference type="AlphaFoldDB" id="A0A101V0J5"/>
<dbReference type="EMBL" id="LMXB01000041">
    <property type="protein sequence ID" value="KUO20234.1"/>
    <property type="molecule type" value="Genomic_DNA"/>
</dbReference>
<dbReference type="InterPro" id="IPR036237">
    <property type="entry name" value="Xyl_isomerase-like_sf"/>
</dbReference>
<evidence type="ECO:0000313" key="2">
    <source>
        <dbReference type="Proteomes" id="UP000053260"/>
    </source>
</evidence>
<organism evidence="1 2">
    <name type="scientific">Streptomyces dysideae</name>
    <dbReference type="NCBI Taxonomy" id="909626"/>
    <lineage>
        <taxon>Bacteria</taxon>
        <taxon>Bacillati</taxon>
        <taxon>Actinomycetota</taxon>
        <taxon>Actinomycetes</taxon>
        <taxon>Kitasatosporales</taxon>
        <taxon>Streptomycetaceae</taxon>
        <taxon>Streptomyces</taxon>
    </lineage>
</organism>
<protein>
    <submittedName>
        <fullName evidence="1">Uncharacterized protein</fullName>
    </submittedName>
</protein>
<accession>A0A101V0J5</accession>
<dbReference type="SUPFAM" id="SSF51658">
    <property type="entry name" value="Xylose isomerase-like"/>
    <property type="match status" value="1"/>
</dbReference>
<gene>
    <name evidence="1" type="ORF">AQJ91_15780</name>
</gene>
<reference evidence="1 2" key="1">
    <citation type="submission" date="2015-10" db="EMBL/GenBank/DDBJ databases">
        <title>Draft genome sequence of Streptomyces sp. RV15, isolated from a marine sponge.</title>
        <authorList>
            <person name="Ruckert C."/>
            <person name="Abdelmohsen U.R."/>
            <person name="Winkler A."/>
            <person name="Hentschel U."/>
            <person name="Kalinowski J."/>
            <person name="Kampfer P."/>
            <person name="Glaeser S."/>
        </authorList>
    </citation>
    <scope>NUCLEOTIDE SEQUENCE [LARGE SCALE GENOMIC DNA]</scope>
    <source>
        <strain evidence="1 2">RV15</strain>
    </source>
</reference>
<dbReference type="Proteomes" id="UP000053260">
    <property type="component" value="Unassembled WGS sequence"/>
</dbReference>
<evidence type="ECO:0000313" key="1">
    <source>
        <dbReference type="EMBL" id="KUO20234.1"/>
    </source>
</evidence>
<dbReference type="STRING" id="909626.AQJ91_15780"/>
<proteinExistence type="predicted"/>